<keyword evidence="3" id="KW-0378">Hydrolase</keyword>
<keyword evidence="4" id="KW-0862">Zinc</keyword>
<dbReference type="InterPro" id="IPR024087">
    <property type="entry name" value="Creatininase-like_sf"/>
</dbReference>
<evidence type="ECO:0000313" key="5">
    <source>
        <dbReference type="EMBL" id="GAH39970.1"/>
    </source>
</evidence>
<dbReference type="SUPFAM" id="SSF102215">
    <property type="entry name" value="Creatininase"/>
    <property type="match status" value="1"/>
</dbReference>
<dbReference type="AlphaFoldDB" id="X1G587"/>
<sequence length="122" mass="13279">TLIESWTELGLSVARAGVRKLVMVNSHGGNEDVMGIVARELRVQANMLVVKAAWSRLGKPAGLYSERELKFGIHGGDVETSLMLHFRPELVDMASAKDFPSVAEQDEATFAHLRPTGLSAYA</sequence>
<organism evidence="5">
    <name type="scientific">marine sediment metagenome</name>
    <dbReference type="NCBI Taxonomy" id="412755"/>
    <lineage>
        <taxon>unclassified sequences</taxon>
        <taxon>metagenomes</taxon>
        <taxon>ecological metagenomes</taxon>
    </lineage>
</organism>
<dbReference type="GO" id="GO:0046872">
    <property type="term" value="F:metal ion binding"/>
    <property type="evidence" value="ECO:0007669"/>
    <property type="project" value="UniProtKB-KW"/>
</dbReference>
<keyword evidence="2" id="KW-0479">Metal-binding</keyword>
<gene>
    <name evidence="5" type="ORF">S03H2_26180</name>
</gene>
<feature type="non-terminal residue" evidence="5">
    <location>
        <position position="122"/>
    </location>
</feature>
<name>X1G587_9ZZZZ</name>
<comment type="cofactor">
    <cofactor evidence="1">
        <name>Zn(2+)</name>
        <dbReference type="ChEBI" id="CHEBI:29105"/>
    </cofactor>
</comment>
<dbReference type="EMBL" id="BARU01015075">
    <property type="protein sequence ID" value="GAH39970.1"/>
    <property type="molecule type" value="Genomic_DNA"/>
</dbReference>
<feature type="non-terminal residue" evidence="5">
    <location>
        <position position="1"/>
    </location>
</feature>
<dbReference type="GO" id="GO:0016811">
    <property type="term" value="F:hydrolase activity, acting on carbon-nitrogen (but not peptide) bonds, in linear amides"/>
    <property type="evidence" value="ECO:0007669"/>
    <property type="project" value="TreeGrafter"/>
</dbReference>
<evidence type="ECO:0000256" key="3">
    <source>
        <dbReference type="ARBA" id="ARBA00022801"/>
    </source>
</evidence>
<dbReference type="GO" id="GO:0009231">
    <property type="term" value="P:riboflavin biosynthetic process"/>
    <property type="evidence" value="ECO:0007669"/>
    <property type="project" value="TreeGrafter"/>
</dbReference>
<evidence type="ECO:0000256" key="1">
    <source>
        <dbReference type="ARBA" id="ARBA00001947"/>
    </source>
</evidence>
<reference evidence="5" key="1">
    <citation type="journal article" date="2014" name="Front. Microbiol.">
        <title>High frequency of phylogenetically diverse reductive dehalogenase-homologous genes in deep subseafloor sedimentary metagenomes.</title>
        <authorList>
            <person name="Kawai M."/>
            <person name="Futagami T."/>
            <person name="Toyoda A."/>
            <person name="Takaki Y."/>
            <person name="Nishi S."/>
            <person name="Hori S."/>
            <person name="Arai W."/>
            <person name="Tsubouchi T."/>
            <person name="Morono Y."/>
            <person name="Uchiyama I."/>
            <person name="Ito T."/>
            <person name="Fujiyama A."/>
            <person name="Inagaki F."/>
            <person name="Takami H."/>
        </authorList>
    </citation>
    <scope>NUCLEOTIDE SEQUENCE</scope>
    <source>
        <strain evidence="5">Expedition CK06-06</strain>
    </source>
</reference>
<evidence type="ECO:0000256" key="2">
    <source>
        <dbReference type="ARBA" id="ARBA00022723"/>
    </source>
</evidence>
<evidence type="ECO:0000256" key="4">
    <source>
        <dbReference type="ARBA" id="ARBA00022833"/>
    </source>
</evidence>
<dbReference type="InterPro" id="IPR003785">
    <property type="entry name" value="Creatininase/forma_Hydrolase"/>
</dbReference>
<evidence type="ECO:0008006" key="6">
    <source>
        <dbReference type="Google" id="ProtNLM"/>
    </source>
</evidence>
<protein>
    <recommendedName>
        <fullName evidence="6">Creatininase</fullName>
    </recommendedName>
</protein>
<accession>X1G587</accession>
<comment type="caution">
    <text evidence="5">The sequence shown here is derived from an EMBL/GenBank/DDBJ whole genome shotgun (WGS) entry which is preliminary data.</text>
</comment>
<proteinExistence type="predicted"/>
<dbReference type="Pfam" id="PF02633">
    <property type="entry name" value="Creatininase"/>
    <property type="match status" value="1"/>
</dbReference>
<dbReference type="PANTHER" id="PTHR35005">
    <property type="entry name" value="3-DEHYDRO-SCYLLO-INOSOSE HYDROLASE"/>
    <property type="match status" value="1"/>
</dbReference>
<dbReference type="Gene3D" id="3.40.50.10310">
    <property type="entry name" value="Creatininase"/>
    <property type="match status" value="1"/>
</dbReference>
<dbReference type="PANTHER" id="PTHR35005:SF1">
    <property type="entry name" value="2-AMINO-5-FORMYLAMINO-6-RIBOSYLAMINOPYRIMIDIN-4(3H)-ONE 5'-MONOPHOSPHATE DEFORMYLASE"/>
    <property type="match status" value="1"/>
</dbReference>